<dbReference type="SUPFAM" id="SSF54695">
    <property type="entry name" value="POZ domain"/>
    <property type="match status" value="1"/>
</dbReference>
<gene>
    <name evidence="2" type="ORF">BD410DRAFT_809567</name>
</gene>
<dbReference type="AlphaFoldDB" id="A0A4Y7PJP0"/>
<dbReference type="Pfam" id="PF00651">
    <property type="entry name" value="BTB"/>
    <property type="match status" value="1"/>
</dbReference>
<reference evidence="2 3" key="1">
    <citation type="submission" date="2018-06" db="EMBL/GenBank/DDBJ databases">
        <title>A transcriptomic atlas of mushroom development highlights an independent origin of complex multicellularity.</title>
        <authorList>
            <consortium name="DOE Joint Genome Institute"/>
            <person name="Krizsan K."/>
            <person name="Almasi E."/>
            <person name="Merenyi Z."/>
            <person name="Sahu N."/>
            <person name="Viragh M."/>
            <person name="Koszo T."/>
            <person name="Mondo S."/>
            <person name="Kiss B."/>
            <person name="Balint B."/>
            <person name="Kues U."/>
            <person name="Barry K."/>
            <person name="Hegedus J.C."/>
            <person name="Henrissat B."/>
            <person name="Johnson J."/>
            <person name="Lipzen A."/>
            <person name="Ohm R."/>
            <person name="Nagy I."/>
            <person name="Pangilinan J."/>
            <person name="Yan J."/>
            <person name="Xiong Y."/>
            <person name="Grigoriev I.V."/>
            <person name="Hibbett D.S."/>
            <person name="Nagy L.G."/>
        </authorList>
    </citation>
    <scope>NUCLEOTIDE SEQUENCE [LARGE SCALE GENOMIC DNA]</scope>
    <source>
        <strain evidence="2 3">SZMC22713</strain>
    </source>
</reference>
<dbReference type="OrthoDB" id="2630545at2759"/>
<dbReference type="InterPro" id="IPR011333">
    <property type="entry name" value="SKP1/BTB/POZ_sf"/>
</dbReference>
<name>A0A4Y7PJP0_9AGAM</name>
<dbReference type="CDD" id="cd18186">
    <property type="entry name" value="BTB_POZ_ZBTB_KLHL-like"/>
    <property type="match status" value="1"/>
</dbReference>
<dbReference type="STRING" id="50990.A0A4Y7PJP0"/>
<evidence type="ECO:0000259" key="1">
    <source>
        <dbReference type="PROSITE" id="PS50097"/>
    </source>
</evidence>
<evidence type="ECO:0000313" key="2">
    <source>
        <dbReference type="EMBL" id="TDL14640.1"/>
    </source>
</evidence>
<dbReference type="Proteomes" id="UP000294933">
    <property type="component" value="Unassembled WGS sequence"/>
</dbReference>
<dbReference type="EMBL" id="ML170319">
    <property type="protein sequence ID" value="TDL14640.1"/>
    <property type="molecule type" value="Genomic_DNA"/>
</dbReference>
<keyword evidence="3" id="KW-1185">Reference proteome</keyword>
<proteinExistence type="predicted"/>
<dbReference type="InterPro" id="IPR000210">
    <property type="entry name" value="BTB/POZ_dom"/>
</dbReference>
<dbReference type="Gene3D" id="3.30.710.10">
    <property type="entry name" value="Potassium Channel Kv1.1, Chain A"/>
    <property type="match status" value="1"/>
</dbReference>
<evidence type="ECO:0000313" key="3">
    <source>
        <dbReference type="Proteomes" id="UP000294933"/>
    </source>
</evidence>
<accession>A0A4Y7PJP0</accession>
<protein>
    <recommendedName>
        <fullName evidence="1">BTB domain-containing protein</fullName>
    </recommendedName>
</protein>
<dbReference type="PROSITE" id="PS50097">
    <property type="entry name" value="BTB"/>
    <property type="match status" value="1"/>
</dbReference>
<sequence>MHNADHGPSPGNPPNDCETDPQISPLFFFPDAGDYIKVENVIYCIHQGILRAKSVVFNELFETGGEGVSDGKMFQKPIFLPQVTSKEFDNLLTYIYNRWTPPPYKPQDLVDVLRLSALWEIENGTHWAIYHIETLPKGAISAAHRLCLSRQYQIHQWIGPAFRELVKIPLTYLSAEDEAMIGWRTYQVLAKLREALEVERKRAAFAPPPIQTPSFMCNDHTKCVQAWKEEWWKKVGKKMLHPDWTKAMSFRDASAEMLKLELTDMLPDCRKKVKASIEGSGGFQIEDDMINLVIEKLVEENKQL</sequence>
<organism evidence="2 3">
    <name type="scientific">Rickenella mellea</name>
    <dbReference type="NCBI Taxonomy" id="50990"/>
    <lineage>
        <taxon>Eukaryota</taxon>
        <taxon>Fungi</taxon>
        <taxon>Dikarya</taxon>
        <taxon>Basidiomycota</taxon>
        <taxon>Agaricomycotina</taxon>
        <taxon>Agaricomycetes</taxon>
        <taxon>Hymenochaetales</taxon>
        <taxon>Rickenellaceae</taxon>
        <taxon>Rickenella</taxon>
    </lineage>
</organism>
<dbReference type="VEuPathDB" id="FungiDB:BD410DRAFT_809567"/>
<feature type="domain" description="BTB" evidence="1">
    <location>
        <begin position="32"/>
        <end position="97"/>
    </location>
</feature>